<gene>
    <name evidence="3" type="ORF">RCL2_000844100</name>
    <name evidence="2" type="ORF">RclHR1_02610030</name>
</gene>
<evidence type="ECO:0000313" key="3">
    <source>
        <dbReference type="EMBL" id="GES81186.1"/>
    </source>
</evidence>
<evidence type="ECO:0000256" key="1">
    <source>
        <dbReference type="SAM" id="MobiDB-lite"/>
    </source>
</evidence>
<dbReference type="OrthoDB" id="2401574at2759"/>
<dbReference type="AlphaFoldDB" id="A0A2Z6R045"/>
<accession>A0A2Z6R045</accession>
<evidence type="ECO:0000313" key="2">
    <source>
        <dbReference type="EMBL" id="GBB95793.1"/>
    </source>
</evidence>
<dbReference type="Proteomes" id="UP000247702">
    <property type="component" value="Unassembled WGS sequence"/>
</dbReference>
<reference evidence="2 4" key="1">
    <citation type="submission" date="2017-11" db="EMBL/GenBank/DDBJ databases">
        <title>The genome of Rhizophagus clarus HR1 reveals common genetic basis of auxotrophy among arbuscular mycorrhizal fungi.</title>
        <authorList>
            <person name="Kobayashi Y."/>
        </authorList>
    </citation>
    <scope>NUCLEOTIDE SEQUENCE [LARGE SCALE GENOMIC DNA]</scope>
    <source>
        <strain evidence="2 4">HR1</strain>
    </source>
</reference>
<evidence type="ECO:0000313" key="4">
    <source>
        <dbReference type="Proteomes" id="UP000247702"/>
    </source>
</evidence>
<proteinExistence type="predicted"/>
<reference evidence="3" key="2">
    <citation type="submission" date="2019-10" db="EMBL/GenBank/DDBJ databases">
        <title>Conservation and host-specific expression of non-tandemly repeated heterogenous ribosome RNA gene in arbuscular mycorrhizal fungi.</title>
        <authorList>
            <person name="Maeda T."/>
            <person name="Kobayashi Y."/>
            <person name="Nakagawa T."/>
            <person name="Ezawa T."/>
            <person name="Yamaguchi K."/>
            <person name="Bino T."/>
            <person name="Nishimoto Y."/>
            <person name="Shigenobu S."/>
            <person name="Kawaguchi M."/>
        </authorList>
    </citation>
    <scope>NUCLEOTIDE SEQUENCE</scope>
    <source>
        <strain evidence="3">HR1</strain>
    </source>
</reference>
<organism evidence="2 4">
    <name type="scientific">Rhizophagus clarus</name>
    <dbReference type="NCBI Taxonomy" id="94130"/>
    <lineage>
        <taxon>Eukaryota</taxon>
        <taxon>Fungi</taxon>
        <taxon>Fungi incertae sedis</taxon>
        <taxon>Mucoromycota</taxon>
        <taxon>Glomeromycotina</taxon>
        <taxon>Glomeromycetes</taxon>
        <taxon>Glomerales</taxon>
        <taxon>Glomeraceae</taxon>
        <taxon>Rhizophagus</taxon>
    </lineage>
</organism>
<dbReference type="EMBL" id="BEXD01001791">
    <property type="protein sequence ID" value="GBB95793.1"/>
    <property type="molecule type" value="Genomic_DNA"/>
</dbReference>
<protein>
    <submittedName>
        <fullName evidence="2">Uncharacterized protein</fullName>
    </submittedName>
</protein>
<dbReference type="Proteomes" id="UP000615446">
    <property type="component" value="Unassembled WGS sequence"/>
</dbReference>
<dbReference type="EMBL" id="BLAL01000053">
    <property type="protein sequence ID" value="GES81186.1"/>
    <property type="molecule type" value="Genomic_DNA"/>
</dbReference>
<comment type="caution">
    <text evidence="2">The sequence shown here is derived from an EMBL/GenBank/DDBJ whole genome shotgun (WGS) entry which is preliminary data.</text>
</comment>
<keyword evidence="4" id="KW-1185">Reference proteome</keyword>
<name>A0A2Z6R045_9GLOM</name>
<sequence length="174" mass="19755">MNCDNSLRNNASYSNNLQSSQSFQMEQPSLNTLYNTSNYNDYSSATDNDNVPASYTEQQHTFSFVGDEHATTRIAQPLPHAPQYAPQYNSYSYPSLNSINMIPNSSEVFRFEIPGFKIIIIPNSSPYSSLYTNLDNLDQPRQVFTPPNIVIDNSQTQLQQNSNESFINFNNFHG</sequence>
<feature type="region of interest" description="Disordered" evidence="1">
    <location>
        <begin position="1"/>
        <end position="22"/>
    </location>
</feature>